<feature type="region of interest" description="Disordered" evidence="1">
    <location>
        <begin position="125"/>
        <end position="167"/>
    </location>
</feature>
<reference evidence="2 3" key="1">
    <citation type="submission" date="2018-06" db="EMBL/GenBank/DDBJ databases">
        <title>Complete Genomes of Monosporascus.</title>
        <authorList>
            <person name="Robinson A.J."/>
            <person name="Natvig D.O."/>
        </authorList>
    </citation>
    <scope>NUCLEOTIDE SEQUENCE [LARGE SCALE GENOMIC DNA]</scope>
    <source>
        <strain evidence="2 3">CBS 110550</strain>
    </source>
</reference>
<sequence>MTRAAAATDPAELSDPYGRAHSTDGPRELKELAIVQHGYEKESQCCHSSSSLRDLIATRTLADGNGTERAAKRQKKGRDAEKPAQTSDKGGKKDDKGEREEKPKKEDKATILKLFDADLDHYFKDNAEKETPSATASKQGAKASVVKDARDEETNKAPVEKRKVGPE</sequence>
<accession>A0A4Q4TR44</accession>
<evidence type="ECO:0000313" key="3">
    <source>
        <dbReference type="Proteomes" id="UP000293360"/>
    </source>
</evidence>
<gene>
    <name evidence="2" type="ORF">DL764_001429</name>
</gene>
<feature type="region of interest" description="Disordered" evidence="1">
    <location>
        <begin position="1"/>
        <end position="29"/>
    </location>
</feature>
<proteinExistence type="predicted"/>
<comment type="caution">
    <text evidence="2">The sequence shown here is derived from an EMBL/GenBank/DDBJ whole genome shotgun (WGS) entry which is preliminary data.</text>
</comment>
<evidence type="ECO:0000256" key="1">
    <source>
        <dbReference type="SAM" id="MobiDB-lite"/>
    </source>
</evidence>
<evidence type="ECO:0000313" key="2">
    <source>
        <dbReference type="EMBL" id="RYP09158.1"/>
    </source>
</evidence>
<protein>
    <submittedName>
        <fullName evidence="2">Uncharacterized protein</fullName>
    </submittedName>
</protein>
<dbReference type="AlphaFoldDB" id="A0A4Q4TR44"/>
<keyword evidence="3" id="KW-1185">Reference proteome</keyword>
<dbReference type="Proteomes" id="UP000293360">
    <property type="component" value="Unassembled WGS sequence"/>
</dbReference>
<dbReference type="EMBL" id="QJNU01000044">
    <property type="protein sequence ID" value="RYP09158.1"/>
    <property type="molecule type" value="Genomic_DNA"/>
</dbReference>
<organism evidence="2 3">
    <name type="scientific">Monosporascus ibericus</name>
    <dbReference type="NCBI Taxonomy" id="155417"/>
    <lineage>
        <taxon>Eukaryota</taxon>
        <taxon>Fungi</taxon>
        <taxon>Dikarya</taxon>
        <taxon>Ascomycota</taxon>
        <taxon>Pezizomycotina</taxon>
        <taxon>Sordariomycetes</taxon>
        <taxon>Xylariomycetidae</taxon>
        <taxon>Xylariales</taxon>
        <taxon>Xylariales incertae sedis</taxon>
        <taxon>Monosporascus</taxon>
    </lineage>
</organism>
<feature type="region of interest" description="Disordered" evidence="1">
    <location>
        <begin position="59"/>
        <end position="110"/>
    </location>
</feature>
<feature type="compositionally biased region" description="Basic and acidic residues" evidence="1">
    <location>
        <begin position="89"/>
        <end position="110"/>
    </location>
</feature>
<dbReference type="OrthoDB" id="4753206at2759"/>
<feature type="compositionally biased region" description="Basic and acidic residues" evidence="1">
    <location>
        <begin position="145"/>
        <end position="167"/>
    </location>
</feature>
<name>A0A4Q4TR44_9PEZI</name>